<dbReference type="GO" id="GO:0030170">
    <property type="term" value="F:pyridoxal phosphate binding"/>
    <property type="evidence" value="ECO:0007669"/>
    <property type="project" value="InterPro"/>
</dbReference>
<dbReference type="GeneID" id="84218684"/>
<dbReference type="GO" id="GO:0008483">
    <property type="term" value="F:transaminase activity"/>
    <property type="evidence" value="ECO:0007669"/>
    <property type="project" value="UniProtKB-KW"/>
</dbReference>
<evidence type="ECO:0000256" key="1">
    <source>
        <dbReference type="ARBA" id="ARBA00001579"/>
    </source>
</evidence>
<dbReference type="GO" id="GO:0005737">
    <property type="term" value="C:cytoplasm"/>
    <property type="evidence" value="ECO:0007669"/>
    <property type="project" value="UniProtKB-SubCell"/>
</dbReference>
<dbReference type="InterPro" id="IPR004639">
    <property type="entry name" value="4pyrrol_synth_GluAld_NH2Trfase"/>
</dbReference>
<comment type="pathway">
    <text evidence="3">Porphyrin-containing compound metabolism; protoporphyrin-IX biosynthesis; 5-aminolevulinate from L-glutamyl-tRNA(Glu): step 2/2.</text>
</comment>
<dbReference type="KEGG" id="fai:FAD_0196"/>
<dbReference type="Gene3D" id="3.40.640.10">
    <property type="entry name" value="Type I PLP-dependent aspartate aminotransferase-like (Major domain)"/>
    <property type="match status" value="1"/>
</dbReference>
<dbReference type="InterPro" id="IPR015424">
    <property type="entry name" value="PyrdxlP-dep_Trfase"/>
</dbReference>
<dbReference type="AlphaFoldDB" id="A0A1V0N1Z8"/>
<dbReference type="PANTHER" id="PTHR43713">
    <property type="entry name" value="GLUTAMATE-1-SEMIALDEHYDE 2,1-AMINOMUTASE"/>
    <property type="match status" value="1"/>
</dbReference>
<comment type="catalytic activity">
    <reaction evidence="1 8">
        <text>(S)-4-amino-5-oxopentanoate = 5-aminolevulinate</text>
        <dbReference type="Rhea" id="RHEA:14265"/>
        <dbReference type="ChEBI" id="CHEBI:57501"/>
        <dbReference type="ChEBI" id="CHEBI:356416"/>
        <dbReference type="EC" id="5.4.3.8"/>
    </reaction>
</comment>
<dbReference type="SUPFAM" id="SSF53383">
    <property type="entry name" value="PLP-dependent transferases"/>
    <property type="match status" value="1"/>
</dbReference>
<dbReference type="InterPro" id="IPR015422">
    <property type="entry name" value="PyrdxlP-dep_Trfase_small"/>
</dbReference>
<comment type="subcellular location">
    <subcellularLocation>
        <location evidence="8">Cytoplasm</location>
    </subcellularLocation>
</comment>
<keyword evidence="9" id="KW-0808">Transferase</keyword>
<dbReference type="RefSeq" id="WP_081141397.1">
    <property type="nucleotide sequence ID" value="NZ_CP015363.1"/>
</dbReference>
<evidence type="ECO:0000256" key="4">
    <source>
        <dbReference type="ARBA" id="ARBA00008981"/>
    </source>
</evidence>
<keyword evidence="9" id="KW-0032">Aminotransferase</keyword>
<organism evidence="9 10">
    <name type="scientific">Ferroplasma acidiphilum</name>
    <dbReference type="NCBI Taxonomy" id="74969"/>
    <lineage>
        <taxon>Archaea</taxon>
        <taxon>Methanobacteriati</taxon>
        <taxon>Thermoplasmatota</taxon>
        <taxon>Thermoplasmata</taxon>
        <taxon>Thermoplasmatales</taxon>
        <taxon>Ferroplasmaceae</taxon>
        <taxon>Ferroplasma</taxon>
    </lineage>
</organism>
<evidence type="ECO:0000256" key="3">
    <source>
        <dbReference type="ARBA" id="ARBA00004819"/>
    </source>
</evidence>
<dbReference type="EC" id="5.4.3.8" evidence="8"/>
<comment type="cofactor">
    <cofactor evidence="2 8">
        <name>pyridoxal 5'-phosphate</name>
        <dbReference type="ChEBI" id="CHEBI:597326"/>
    </cofactor>
</comment>
<comment type="similarity">
    <text evidence="4 8">Belongs to the class-III pyridoxal-phosphate-dependent aminotransferase family. HemL subfamily.</text>
</comment>
<evidence type="ECO:0000256" key="2">
    <source>
        <dbReference type="ARBA" id="ARBA00001933"/>
    </source>
</evidence>
<dbReference type="STRING" id="74969.FAD_0196"/>
<dbReference type="GO" id="GO:0006782">
    <property type="term" value="P:protoporphyrinogen IX biosynthetic process"/>
    <property type="evidence" value="ECO:0007669"/>
    <property type="project" value="UniProtKB-UniRule"/>
</dbReference>
<sequence length="420" mass="46095">MRSSELFKEALELFPLGVNSPVRYYSPEPVMFAQGHGSKILDVNGKEYIDYSLGFGPMILGHANPDVSNHIKSQVDKGILFGSISENEIKLGKTIKNAVGSIERLRFTNSGTEATMHAIRLARGFTGKKYIVKMEGGYHGAHDYALIKSGSGTMTFGVPSSAGVPKEVSRTVLVGRYNDAESIEKLFKEHRNEIAAVITEPVLGNIGVINPENDFLNSLREITEKYSSLLIFDEVITGFRFGFKGYQDIAGIKPDLTTMGKIIGGGAPVGMFGGREDIMAHVAPQGDVYEAGTFSGNPLTMAAGIATLDQLKSKDYSAITNYAARLEEKLNSLISEYNIDATINRCHSMFQIFFNKNKVTDYKGATASDTEKFNKMFHMLLEKGIFFPPSQFETEFVSFAHSETDLESTVDAFSSVLKCL</sequence>
<feature type="modified residue" description="N6-(pyridoxal phosphate)lysine" evidence="8">
    <location>
        <position position="261"/>
    </location>
</feature>
<evidence type="ECO:0000313" key="9">
    <source>
        <dbReference type="EMBL" id="ARD84125.1"/>
    </source>
</evidence>
<dbReference type="InterPro" id="IPR049704">
    <property type="entry name" value="Aminotrans_3_PPA_site"/>
</dbReference>
<dbReference type="HAMAP" id="MF_00375">
    <property type="entry name" value="HemL_aminotrans_3"/>
    <property type="match status" value="1"/>
</dbReference>
<keyword evidence="8" id="KW-0963">Cytoplasm</keyword>
<evidence type="ECO:0000256" key="8">
    <source>
        <dbReference type="HAMAP-Rule" id="MF_00375"/>
    </source>
</evidence>
<evidence type="ECO:0000313" key="10">
    <source>
        <dbReference type="Proteomes" id="UP000192050"/>
    </source>
</evidence>
<dbReference type="InterPro" id="IPR005814">
    <property type="entry name" value="Aminotrans_3"/>
</dbReference>
<keyword evidence="7 8" id="KW-0627">Porphyrin biosynthesis</keyword>
<dbReference type="Proteomes" id="UP000192050">
    <property type="component" value="Chromosome"/>
</dbReference>
<gene>
    <name evidence="8" type="primary">hemL</name>
    <name evidence="9" type="ORF">FAD_0196</name>
</gene>
<dbReference type="EMBL" id="CP015363">
    <property type="protein sequence ID" value="ARD84125.1"/>
    <property type="molecule type" value="Genomic_DNA"/>
</dbReference>
<accession>A0A1V0N1Z8</accession>
<dbReference type="OrthoDB" id="6524at2157"/>
<proteinExistence type="inferred from homology"/>
<dbReference type="FunFam" id="3.40.640.10:FF:000021">
    <property type="entry name" value="Glutamate-1-semialdehyde 2,1-aminomutase"/>
    <property type="match status" value="1"/>
</dbReference>
<dbReference type="Pfam" id="PF00202">
    <property type="entry name" value="Aminotran_3"/>
    <property type="match status" value="1"/>
</dbReference>
<protein>
    <recommendedName>
        <fullName evidence="8">Glutamate-1-semialdehyde 2,1-aminomutase</fullName>
        <shortName evidence="8">GSA</shortName>
        <ecNumber evidence="8">5.4.3.8</ecNumber>
    </recommendedName>
    <alternativeName>
        <fullName evidence="8">Glutamate-1-semialdehyde aminotransferase</fullName>
        <shortName evidence="8">GSA-AT</shortName>
    </alternativeName>
</protein>
<dbReference type="Gene3D" id="3.90.1150.10">
    <property type="entry name" value="Aspartate Aminotransferase, domain 1"/>
    <property type="match status" value="1"/>
</dbReference>
<dbReference type="InterPro" id="IPR015421">
    <property type="entry name" value="PyrdxlP-dep_Trfase_major"/>
</dbReference>
<name>A0A1V0N1Z8_9ARCH</name>
<evidence type="ECO:0000256" key="5">
    <source>
        <dbReference type="ARBA" id="ARBA00022898"/>
    </source>
</evidence>
<keyword evidence="6 8" id="KW-0413">Isomerase</keyword>
<evidence type="ECO:0000256" key="7">
    <source>
        <dbReference type="ARBA" id="ARBA00023244"/>
    </source>
</evidence>
<dbReference type="NCBIfam" id="TIGR00713">
    <property type="entry name" value="hemL"/>
    <property type="match status" value="1"/>
</dbReference>
<keyword evidence="10" id="KW-1185">Reference proteome</keyword>
<dbReference type="GO" id="GO:0042286">
    <property type="term" value="F:glutamate-1-semialdehyde 2,1-aminomutase activity"/>
    <property type="evidence" value="ECO:0007669"/>
    <property type="project" value="UniProtKB-UniRule"/>
</dbReference>
<dbReference type="CDD" id="cd00610">
    <property type="entry name" value="OAT_like"/>
    <property type="match status" value="1"/>
</dbReference>
<reference evidence="9 10" key="1">
    <citation type="submission" date="2011-10" db="EMBL/GenBank/DDBJ databases">
        <title>Metabolic and evolutionary patterns in the extreme acidophile Ferroplasma acidiphilum.</title>
        <authorList>
            <person name="Golyshina O.V."/>
            <person name="Kozyavkin S.A."/>
            <person name="Tatusov R.L."/>
            <person name="Slesarev A.I."/>
            <person name="Golyshin P.N."/>
        </authorList>
    </citation>
    <scope>NUCLEOTIDE SEQUENCE [LARGE SCALE GENOMIC DNA]</scope>
    <source>
        <strain evidence="10">Y</strain>
    </source>
</reference>
<evidence type="ECO:0000256" key="6">
    <source>
        <dbReference type="ARBA" id="ARBA00023235"/>
    </source>
</evidence>
<dbReference type="UniPathway" id="UPA00251">
    <property type="reaction ID" value="UER00317"/>
</dbReference>
<dbReference type="NCBIfam" id="NF000818">
    <property type="entry name" value="PRK00062.1"/>
    <property type="match status" value="1"/>
</dbReference>
<keyword evidence="5 8" id="KW-0663">Pyridoxal phosphate</keyword>
<dbReference type="PROSITE" id="PS00600">
    <property type="entry name" value="AA_TRANSFER_CLASS_3"/>
    <property type="match status" value="1"/>
</dbReference>
<dbReference type="PANTHER" id="PTHR43713:SF3">
    <property type="entry name" value="GLUTAMATE-1-SEMIALDEHYDE 2,1-AMINOMUTASE 1, CHLOROPLASTIC-RELATED"/>
    <property type="match status" value="1"/>
</dbReference>